<name>A0A934Q914_9MICO</name>
<dbReference type="AlphaFoldDB" id="A0A934Q914"/>
<dbReference type="GO" id="GO:0003677">
    <property type="term" value="F:DNA binding"/>
    <property type="evidence" value="ECO:0007669"/>
    <property type="project" value="TreeGrafter"/>
</dbReference>
<dbReference type="Gene3D" id="3.40.50.150">
    <property type="entry name" value="Vaccinia Virus protein VP39"/>
    <property type="match status" value="1"/>
</dbReference>
<evidence type="ECO:0000256" key="5">
    <source>
        <dbReference type="ARBA" id="ARBA00022747"/>
    </source>
</evidence>
<feature type="region of interest" description="Disordered" evidence="7">
    <location>
        <begin position="309"/>
        <end position="335"/>
    </location>
</feature>
<dbReference type="GO" id="GO:0009307">
    <property type="term" value="P:DNA restriction-modification system"/>
    <property type="evidence" value="ECO:0007669"/>
    <property type="project" value="UniProtKB-KW"/>
</dbReference>
<evidence type="ECO:0000313" key="8">
    <source>
        <dbReference type="EMBL" id="MBK0419978.1"/>
    </source>
</evidence>
<gene>
    <name evidence="8" type="ORF">JD276_13150</name>
</gene>
<dbReference type="RefSeq" id="WP_200116120.1">
    <property type="nucleotide sequence ID" value="NZ_JAEHOH010000020.1"/>
</dbReference>
<accession>A0A934Q914</accession>
<keyword evidence="3 6" id="KW-0808">Transferase</keyword>
<evidence type="ECO:0000256" key="6">
    <source>
        <dbReference type="PROSITE-ProRule" id="PRU01016"/>
    </source>
</evidence>
<evidence type="ECO:0000256" key="2">
    <source>
        <dbReference type="ARBA" id="ARBA00022603"/>
    </source>
</evidence>
<dbReference type="PANTHER" id="PTHR10629:SF52">
    <property type="entry name" value="DNA (CYTOSINE-5)-METHYLTRANSFERASE 1"/>
    <property type="match status" value="1"/>
</dbReference>
<dbReference type="Proteomes" id="UP000608530">
    <property type="component" value="Unassembled WGS sequence"/>
</dbReference>
<comment type="caution">
    <text evidence="8">The sequence shown here is derived from an EMBL/GenBank/DDBJ whole genome shotgun (WGS) entry which is preliminary data.</text>
</comment>
<comment type="similarity">
    <text evidence="6">Belongs to the class I-like SAM-binding methyltransferase superfamily. C5-methyltransferase family.</text>
</comment>
<dbReference type="InterPro" id="IPR001525">
    <property type="entry name" value="C5_MeTfrase"/>
</dbReference>
<protein>
    <recommendedName>
        <fullName evidence="1">DNA (cytosine-5-)-methyltransferase</fullName>
        <ecNumber evidence="1">2.1.1.37</ecNumber>
    </recommendedName>
</protein>
<dbReference type="InterPro" id="IPR050390">
    <property type="entry name" value="C5-Methyltransferase"/>
</dbReference>
<dbReference type="Gene3D" id="3.90.120.10">
    <property type="entry name" value="DNA Methylase, subunit A, domain 2"/>
    <property type="match status" value="1"/>
</dbReference>
<feature type="active site" evidence="6">
    <location>
        <position position="74"/>
    </location>
</feature>
<evidence type="ECO:0000313" key="9">
    <source>
        <dbReference type="Proteomes" id="UP000608530"/>
    </source>
</evidence>
<reference evidence="8" key="1">
    <citation type="submission" date="2020-12" db="EMBL/GenBank/DDBJ databases">
        <title>Leucobacter sp. CAS1, isolated from Chromium sludge.</title>
        <authorList>
            <person name="Xu Z."/>
        </authorList>
    </citation>
    <scope>NUCLEOTIDE SEQUENCE</scope>
    <source>
        <strain evidence="8">CSA1</strain>
    </source>
</reference>
<dbReference type="GO" id="GO:0032259">
    <property type="term" value="P:methylation"/>
    <property type="evidence" value="ECO:0007669"/>
    <property type="project" value="UniProtKB-KW"/>
</dbReference>
<dbReference type="GO" id="GO:0003886">
    <property type="term" value="F:DNA (cytosine-5-)-methyltransferase activity"/>
    <property type="evidence" value="ECO:0007669"/>
    <property type="project" value="UniProtKB-EC"/>
</dbReference>
<proteinExistence type="inferred from homology"/>
<keyword evidence="4 6" id="KW-0949">S-adenosyl-L-methionine</keyword>
<evidence type="ECO:0000256" key="7">
    <source>
        <dbReference type="SAM" id="MobiDB-lite"/>
    </source>
</evidence>
<dbReference type="InterPro" id="IPR029063">
    <property type="entry name" value="SAM-dependent_MTases_sf"/>
</dbReference>
<sequence length="402" mass="43801">MSAQIIAVDHFAGLGWGVACERLRIREYGVEIAPSAIRMRSANGLRTIYRNVWTGLFNPHLVPEHDLYIASPPCQTFSMAGKGEGRKALDDVLRAIYGHRYTNAEKLHRLNDSLDPRTSLVLTPLAHIYGHRPRLVALEQVPEVMPVWHAYANIMRGFGYSVWTGILRAEQYGVPQTRKRAILMARLDGKVQPPPPTHSRYYSTDPVRLDPGVEKWVSMAEALGVGDRSRVFAGAGKTAVETSGQIPREMCEPAHTVTGSQTAAWVLNGQHRITALTSKASSEKPSWPAERPAPTIVTSRRAAGGMLVGRQLGDGSRRDVGGHSGRSGLKPGQLPGVRVTYREAAALQSFPPGMAWPGNQGERFLAIGNAVPPLLAESILGALLEPPAERDSWDHVFAEVAG</sequence>
<dbReference type="SUPFAM" id="SSF53335">
    <property type="entry name" value="S-adenosyl-L-methionine-dependent methyltransferases"/>
    <property type="match status" value="1"/>
</dbReference>
<dbReference type="Pfam" id="PF00145">
    <property type="entry name" value="DNA_methylase"/>
    <property type="match status" value="1"/>
</dbReference>
<evidence type="ECO:0000256" key="1">
    <source>
        <dbReference type="ARBA" id="ARBA00011975"/>
    </source>
</evidence>
<dbReference type="GO" id="GO:0044027">
    <property type="term" value="P:negative regulation of gene expression via chromosomal CpG island methylation"/>
    <property type="evidence" value="ECO:0007669"/>
    <property type="project" value="TreeGrafter"/>
</dbReference>
<keyword evidence="5" id="KW-0680">Restriction system</keyword>
<dbReference type="EMBL" id="JAEHOH010000020">
    <property type="protein sequence ID" value="MBK0419978.1"/>
    <property type="molecule type" value="Genomic_DNA"/>
</dbReference>
<keyword evidence="9" id="KW-1185">Reference proteome</keyword>
<evidence type="ECO:0000256" key="4">
    <source>
        <dbReference type="ARBA" id="ARBA00022691"/>
    </source>
</evidence>
<dbReference type="EC" id="2.1.1.37" evidence="1"/>
<organism evidence="8 9">
    <name type="scientific">Leucobacter chromiisoli</name>
    <dbReference type="NCBI Taxonomy" id="2796471"/>
    <lineage>
        <taxon>Bacteria</taxon>
        <taxon>Bacillati</taxon>
        <taxon>Actinomycetota</taxon>
        <taxon>Actinomycetes</taxon>
        <taxon>Micrococcales</taxon>
        <taxon>Microbacteriaceae</taxon>
        <taxon>Leucobacter</taxon>
    </lineage>
</organism>
<keyword evidence="2 6" id="KW-0489">Methyltransferase</keyword>
<dbReference type="PROSITE" id="PS51679">
    <property type="entry name" value="SAM_MT_C5"/>
    <property type="match status" value="1"/>
</dbReference>
<evidence type="ECO:0000256" key="3">
    <source>
        <dbReference type="ARBA" id="ARBA00022679"/>
    </source>
</evidence>
<dbReference type="PANTHER" id="PTHR10629">
    <property type="entry name" value="CYTOSINE-SPECIFIC METHYLTRANSFERASE"/>
    <property type="match status" value="1"/>
</dbReference>